<keyword evidence="4" id="KW-0804">Transcription</keyword>
<dbReference type="PANTHER" id="PTHR30346:SF0">
    <property type="entry name" value="HCA OPERON TRANSCRIPTIONAL ACTIVATOR HCAR"/>
    <property type="match status" value="1"/>
</dbReference>
<comment type="similarity">
    <text evidence="1">Belongs to the LysR transcriptional regulatory family.</text>
</comment>
<dbReference type="Gene3D" id="1.10.10.10">
    <property type="entry name" value="Winged helix-like DNA-binding domain superfamily/Winged helix DNA-binding domain"/>
    <property type="match status" value="1"/>
</dbReference>
<evidence type="ECO:0000256" key="1">
    <source>
        <dbReference type="ARBA" id="ARBA00009437"/>
    </source>
</evidence>
<dbReference type="Pfam" id="PF00126">
    <property type="entry name" value="HTH_1"/>
    <property type="match status" value="1"/>
</dbReference>
<sequence length="306" mass="33784">MLETSHLRCFVAVARARHFGRAAKTLHMTQPPLSRQIQLLERALGCVLLHRNSRGVELTAAGADFLPEAQKILGLIDRAGTLARDVAEGRRGAAQVGFTAVSAYEVLPDFIHALRRDHADIRLELHEMVSRDQVAALRSGAIDVGLSRAHVALSEYDHCLIARERLVVALPHDHALCSRDSLNWSDLHGQDFLMYENRDAQYFHDLVAGRLTLEGARPNVVQRLTQIHTILALVRAGVGVAVVPTSSRRLNMFGVAYREIDAARPLTAELMLVWARGNRNPVLPMLIAAAKAIADRSADFTPRRSS</sequence>
<dbReference type="InterPro" id="IPR036388">
    <property type="entry name" value="WH-like_DNA-bd_sf"/>
</dbReference>
<protein>
    <submittedName>
        <fullName evidence="6">Transcriptional regulator, LysR family</fullName>
    </submittedName>
</protein>
<evidence type="ECO:0000259" key="5">
    <source>
        <dbReference type="PROSITE" id="PS50931"/>
    </source>
</evidence>
<reference evidence="6 7" key="1">
    <citation type="submission" date="2016-10" db="EMBL/GenBank/DDBJ databases">
        <authorList>
            <person name="de Groot N.N."/>
        </authorList>
    </citation>
    <scope>NUCLEOTIDE SEQUENCE [LARGE SCALE GENOMIC DNA]</scope>
    <source>
        <strain evidence="6 7">CGMCC 1.8894</strain>
    </source>
</reference>
<dbReference type="OrthoDB" id="9815174at2"/>
<feature type="domain" description="HTH lysR-type" evidence="5">
    <location>
        <begin position="2"/>
        <end position="59"/>
    </location>
</feature>
<dbReference type="InterPro" id="IPR005119">
    <property type="entry name" value="LysR_subst-bd"/>
</dbReference>
<dbReference type="InterPro" id="IPR036390">
    <property type="entry name" value="WH_DNA-bd_sf"/>
</dbReference>
<organism evidence="6 7">
    <name type="scientific">Roseicitreum antarcticum</name>
    <dbReference type="NCBI Taxonomy" id="564137"/>
    <lineage>
        <taxon>Bacteria</taxon>
        <taxon>Pseudomonadati</taxon>
        <taxon>Pseudomonadota</taxon>
        <taxon>Alphaproteobacteria</taxon>
        <taxon>Rhodobacterales</taxon>
        <taxon>Paracoccaceae</taxon>
        <taxon>Roseicitreum</taxon>
    </lineage>
</organism>
<dbReference type="GO" id="GO:0003677">
    <property type="term" value="F:DNA binding"/>
    <property type="evidence" value="ECO:0007669"/>
    <property type="project" value="UniProtKB-KW"/>
</dbReference>
<proteinExistence type="inferred from homology"/>
<dbReference type="STRING" id="564137.SAMN04488238_10346"/>
<evidence type="ECO:0000256" key="4">
    <source>
        <dbReference type="ARBA" id="ARBA00023163"/>
    </source>
</evidence>
<dbReference type="SUPFAM" id="SSF53850">
    <property type="entry name" value="Periplasmic binding protein-like II"/>
    <property type="match status" value="1"/>
</dbReference>
<dbReference type="InterPro" id="IPR000847">
    <property type="entry name" value="LysR_HTH_N"/>
</dbReference>
<dbReference type="SUPFAM" id="SSF46785">
    <property type="entry name" value="Winged helix' DNA-binding domain"/>
    <property type="match status" value="1"/>
</dbReference>
<dbReference type="AlphaFoldDB" id="A0A1H2VEU9"/>
<dbReference type="PROSITE" id="PS50931">
    <property type="entry name" value="HTH_LYSR"/>
    <property type="match status" value="1"/>
</dbReference>
<keyword evidence="7" id="KW-1185">Reference proteome</keyword>
<dbReference type="PRINTS" id="PR00039">
    <property type="entry name" value="HTHLYSR"/>
</dbReference>
<dbReference type="FunFam" id="1.10.10.10:FF:000001">
    <property type="entry name" value="LysR family transcriptional regulator"/>
    <property type="match status" value="1"/>
</dbReference>
<evidence type="ECO:0000256" key="3">
    <source>
        <dbReference type="ARBA" id="ARBA00023125"/>
    </source>
</evidence>
<dbReference type="Gene3D" id="3.40.190.10">
    <property type="entry name" value="Periplasmic binding protein-like II"/>
    <property type="match status" value="2"/>
</dbReference>
<keyword evidence="2" id="KW-0805">Transcription regulation</keyword>
<keyword evidence="3" id="KW-0238">DNA-binding</keyword>
<accession>A0A1H2VEU9</accession>
<evidence type="ECO:0000313" key="6">
    <source>
        <dbReference type="EMBL" id="SDW66848.1"/>
    </source>
</evidence>
<dbReference type="PANTHER" id="PTHR30346">
    <property type="entry name" value="TRANSCRIPTIONAL DUAL REGULATOR HCAR-RELATED"/>
    <property type="match status" value="1"/>
</dbReference>
<dbReference type="RefSeq" id="WP_092886400.1">
    <property type="nucleotide sequence ID" value="NZ_CP061498.1"/>
</dbReference>
<gene>
    <name evidence="6" type="ORF">SAMN04488238_10346</name>
</gene>
<dbReference type="GO" id="GO:0032993">
    <property type="term" value="C:protein-DNA complex"/>
    <property type="evidence" value="ECO:0007669"/>
    <property type="project" value="TreeGrafter"/>
</dbReference>
<dbReference type="Proteomes" id="UP000198539">
    <property type="component" value="Unassembled WGS sequence"/>
</dbReference>
<name>A0A1H2VEU9_9RHOB</name>
<dbReference type="EMBL" id="FNOM01000003">
    <property type="protein sequence ID" value="SDW66848.1"/>
    <property type="molecule type" value="Genomic_DNA"/>
</dbReference>
<evidence type="ECO:0000313" key="7">
    <source>
        <dbReference type="Proteomes" id="UP000198539"/>
    </source>
</evidence>
<dbReference type="GO" id="GO:0003700">
    <property type="term" value="F:DNA-binding transcription factor activity"/>
    <property type="evidence" value="ECO:0007669"/>
    <property type="project" value="InterPro"/>
</dbReference>
<evidence type="ECO:0000256" key="2">
    <source>
        <dbReference type="ARBA" id="ARBA00023015"/>
    </source>
</evidence>
<dbReference type="Pfam" id="PF03466">
    <property type="entry name" value="LysR_substrate"/>
    <property type="match status" value="1"/>
</dbReference>